<gene>
    <name evidence="2" type="ORF">CCMP2556_LOCUS37203</name>
</gene>
<sequence>MVWTCLFVGAGAPLAPQTGNERSRALARAATQLIPDRAVTTETRDRRAIYLKEFDAWLTEAMDLSVDVLLAEKPADPEKISECLVQYGRALFTAGKSYQKYSETINAVGTARPLIKRQLTRAWDLAFAWLQDEPHSHHPALPASILLSMLSTALIWGWKREAALWAMGWSGIMRVGEMLMTRRSDLILPSDAAPGFTHILVKIHQPKTRGRGAKHQAARVDQEDLVRLIAGAFKDEAADALLWPLSASTLRKRFGAVLKEVGLPTRREGEQRPYELASLRAGGATWTVEASYNSRRGSEAKAFNKQITERDGHIFQVSMFQRFWMRFQLELPLHLLCLFVGHLCFHNALLEAVYTASIVEVIARHLPFQQGLESLLEDMRLWTPNGQPVCDASARLILREGEMLDLPEGSFFADSFCRAVFARAKQAIAAALTWEAVGSDRNSKELRRLSLGRPLQTFCWKLQKRREPRPPKQMFRS</sequence>
<evidence type="ECO:0000313" key="3">
    <source>
        <dbReference type="Proteomes" id="UP001642484"/>
    </source>
</evidence>
<dbReference type="InterPro" id="IPR011010">
    <property type="entry name" value="DNA_brk_join_enz"/>
</dbReference>
<dbReference type="SUPFAM" id="SSF56349">
    <property type="entry name" value="DNA breaking-rejoining enzymes"/>
    <property type="match status" value="1"/>
</dbReference>
<dbReference type="EMBL" id="CAXAMN010023140">
    <property type="protein sequence ID" value="CAK9075556.1"/>
    <property type="molecule type" value="Genomic_DNA"/>
</dbReference>
<name>A0ABP0PII4_9DINO</name>
<dbReference type="Gene3D" id="1.10.443.10">
    <property type="entry name" value="Intergrase catalytic core"/>
    <property type="match status" value="1"/>
</dbReference>
<comment type="caution">
    <text evidence="2">The sequence shown here is derived from an EMBL/GenBank/DDBJ whole genome shotgun (WGS) entry which is preliminary data.</text>
</comment>
<organism evidence="2 3">
    <name type="scientific">Durusdinium trenchii</name>
    <dbReference type="NCBI Taxonomy" id="1381693"/>
    <lineage>
        <taxon>Eukaryota</taxon>
        <taxon>Sar</taxon>
        <taxon>Alveolata</taxon>
        <taxon>Dinophyceae</taxon>
        <taxon>Suessiales</taxon>
        <taxon>Symbiodiniaceae</taxon>
        <taxon>Durusdinium</taxon>
    </lineage>
</organism>
<accession>A0ABP0PII4</accession>
<evidence type="ECO:0000256" key="1">
    <source>
        <dbReference type="ARBA" id="ARBA00023172"/>
    </source>
</evidence>
<reference evidence="2 3" key="1">
    <citation type="submission" date="2024-02" db="EMBL/GenBank/DDBJ databases">
        <authorList>
            <person name="Chen Y."/>
            <person name="Shah S."/>
            <person name="Dougan E. K."/>
            <person name="Thang M."/>
            <person name="Chan C."/>
        </authorList>
    </citation>
    <scope>NUCLEOTIDE SEQUENCE [LARGE SCALE GENOMIC DNA]</scope>
</reference>
<dbReference type="Proteomes" id="UP001642484">
    <property type="component" value="Unassembled WGS sequence"/>
</dbReference>
<keyword evidence="3" id="KW-1185">Reference proteome</keyword>
<proteinExistence type="predicted"/>
<dbReference type="InterPro" id="IPR013762">
    <property type="entry name" value="Integrase-like_cat_sf"/>
</dbReference>
<protein>
    <submittedName>
        <fullName evidence="2">Uncharacterized protein</fullName>
    </submittedName>
</protein>
<keyword evidence="1" id="KW-0233">DNA recombination</keyword>
<evidence type="ECO:0000313" key="2">
    <source>
        <dbReference type="EMBL" id="CAK9075556.1"/>
    </source>
</evidence>